<keyword evidence="2" id="KW-1185">Reference proteome</keyword>
<evidence type="ECO:0000313" key="1">
    <source>
        <dbReference type="EMBL" id="CAK9170302.1"/>
    </source>
</evidence>
<dbReference type="AlphaFoldDB" id="A0ABC8TLF9"/>
<evidence type="ECO:0000313" key="2">
    <source>
        <dbReference type="Proteomes" id="UP001642360"/>
    </source>
</evidence>
<proteinExistence type="predicted"/>
<name>A0ABC8TLF9_9AQUA</name>
<dbReference type="Proteomes" id="UP001642360">
    <property type="component" value="Unassembled WGS sequence"/>
</dbReference>
<reference evidence="1 2" key="1">
    <citation type="submission" date="2024-02" db="EMBL/GenBank/DDBJ databases">
        <authorList>
            <person name="Vignale AGUSTIN F."/>
            <person name="Sosa J E."/>
            <person name="Modenutti C."/>
        </authorList>
    </citation>
    <scope>NUCLEOTIDE SEQUENCE [LARGE SCALE GENOMIC DNA]</scope>
</reference>
<sequence>MSASQMILFGSFTEEETRAWLKLSEAQASSKNSRLKRVVSELVFGSFKGPLGSPQPSNITNTIINCTTLKENGLIPNLVHCPLSNGKKGPKGIVGLDSTSSHIR</sequence>
<organism evidence="1 2">
    <name type="scientific">Ilex paraguariensis</name>
    <name type="common">yerba mate</name>
    <dbReference type="NCBI Taxonomy" id="185542"/>
    <lineage>
        <taxon>Eukaryota</taxon>
        <taxon>Viridiplantae</taxon>
        <taxon>Streptophyta</taxon>
        <taxon>Embryophyta</taxon>
        <taxon>Tracheophyta</taxon>
        <taxon>Spermatophyta</taxon>
        <taxon>Magnoliopsida</taxon>
        <taxon>eudicotyledons</taxon>
        <taxon>Gunneridae</taxon>
        <taxon>Pentapetalae</taxon>
        <taxon>asterids</taxon>
        <taxon>campanulids</taxon>
        <taxon>Aquifoliales</taxon>
        <taxon>Aquifoliaceae</taxon>
        <taxon>Ilex</taxon>
    </lineage>
</organism>
<protein>
    <submittedName>
        <fullName evidence="1">Uncharacterized protein</fullName>
    </submittedName>
</protein>
<dbReference type="EMBL" id="CAUOFW020005474">
    <property type="protein sequence ID" value="CAK9170302.1"/>
    <property type="molecule type" value="Genomic_DNA"/>
</dbReference>
<comment type="caution">
    <text evidence="1">The sequence shown here is derived from an EMBL/GenBank/DDBJ whole genome shotgun (WGS) entry which is preliminary data.</text>
</comment>
<gene>
    <name evidence="1" type="ORF">ILEXP_LOCUS39791</name>
</gene>
<accession>A0ABC8TLF9</accession>